<dbReference type="SMART" id="SM00560">
    <property type="entry name" value="LamGL"/>
    <property type="match status" value="1"/>
</dbReference>
<feature type="compositionally biased region" description="Low complexity" evidence="3">
    <location>
        <begin position="51"/>
        <end position="80"/>
    </location>
</feature>
<evidence type="ECO:0000256" key="4">
    <source>
        <dbReference type="SAM" id="SignalP"/>
    </source>
</evidence>
<dbReference type="SMART" id="SM00108">
    <property type="entry name" value="B_lectin"/>
    <property type="match status" value="1"/>
</dbReference>
<dbReference type="SUPFAM" id="SSF51110">
    <property type="entry name" value="alpha-D-mannose-specific plant lectins"/>
    <property type="match status" value="1"/>
</dbReference>
<dbReference type="InterPro" id="IPR001480">
    <property type="entry name" value="Bulb-type_lectin_dom"/>
</dbReference>
<evidence type="ECO:0000313" key="8">
    <source>
        <dbReference type="Proteomes" id="UP000730482"/>
    </source>
</evidence>
<keyword evidence="1 4" id="KW-0732">Signal</keyword>
<dbReference type="SUPFAM" id="SSF49899">
    <property type="entry name" value="Concanavalin A-like lectins/glucanases"/>
    <property type="match status" value="1"/>
</dbReference>
<keyword evidence="8" id="KW-1185">Reference proteome</keyword>
<sequence>MALLALSTLAAPTATADAAAGTGTGGHTALATATATPKPPSPPKPTPSPTPTTSQTKPATGGKAANPGRPTTPALPAAPAWTPPKPSPEQQAEQDKFQSEAAARAKAKSTGKAVPVDADTTETTLVSANPDGSFSAATSLNPERVRLNGAWTPIDATLTLAADGSVQTRATTLGITFSGGGTAPMIRLDDRSGHVLTVTWPTDLPKPTLSGTAATYPNVFPGVDLVLTAGASTYSEVLVVHDAEAAANPALKTIRLGMSGPGLTVSADTADGVKVTDAAGNRVFSGPPAAAWDSAPATAAGTAAAAAPAAPLPAHYTALPTKAVPGGVELTPDQQLLTGAATKYPVFIDPAEGYEPGYWAELWSCPAWRQTAFIGINSSQSITYPGGGTNQNVIRAGYYPGGACAGPVRSMLEFEIAHYGSDGDNINSASVDIYEQDPGPNCVGTDLWTADPVDGQTGYPYPTWYNTATVDGFWQGTRIGTGACLGGNNQHVEFNVTSQVRIGVGARNPDITFGLRTTNEASGNFEAFYVQNNGAYDPTINVNYNMPPTIGATQMDSTNGYLPKLPGASPSYLVHTTVADADTGRTLQVTFSSPGWPGTVTQNVGSNAQPGIAVNVTAAIPASWFTDGTSYAIAAQAEDTWSGLVATASFNPSYTAAFSPPSQPTITSGTDSSGAAYFPPSAIGQQATAPAGTAVTNAFHIASTLTHANAPKIWYFDYVVNGDSSLAGPNNCTAPIECGEQGTSTNDMYLSINSAVTHAGMNSLFVKAFDMAGNMSWNSEYDFFVPATFVPTVWGSVVGDSIPDIMAIAPMDPSTAGSPSHLVTFPTDMDPSKSVTQGWAGNWLESSKTTDAPDGVSWAGSLITHRGADRVQPYDDLFAWKNGQLYYYMNTLMSTSNPTHSPVDAFTKTQYSVVNRPVCTACGPSYAGDWSKVQQIVALGPEAGGVPGSTTAKTSLITVEDDGDGGANLWLFDAAGIGQVRAPRLIASCSIVIPGQARCPAGWNWAKTTLVAPGNAAGHPAGADGKAASGLPDLWVRDNTSGTLYMFPNRLVGGVEDPTALGDFATRVQLGGAGQFNADTYPSLFSNGNVEQGGNGLPDLWALTPNGQLNLIQSPSNTGGAPIPSTSMQTVSSAGWAGSYGLSTIDTAPLNPGTGPLTLTPRTGALICLDDTGGSAADGNPIATSDCDGTVNQAWTFASDGTVRWTGSTDANGDYNKCLDIKADSTTDNGTFQGTPVQLWDCDTSAGNGGNQKWQIRLDPSGKGALYNPQSGLCLDDPDSTTNSGTQFWIWKCTNGNNAQLWVFPGTAGGDLKGEAENLPIEPGATIAPVVQDNCCGVTWSDNAQLWFTATSAGSTFTIDYYVPIAGTYVVAPAMTKAQNYGTVQLSIDGQAPLPNTFDGYNPSVTTGAFRFGTARLSAGTHKFTFTVPGKNPAASGYEAGIDSLNLNWTADTDPYLSVNFPASALVGVSTTTDASASLGGADAISGYTFDFGDGSTPATGSQATASHVYTAPGTYTITATATDSAGESSTLEKQVSLTTGPSSVWKLSDQTGTTAADTGTSAAHPAALNGGAAFNAGGYMMLDGSTGHAATAAAAIDTTKSFTVSAWVDLSGSSGYQTFVTQQGNQAGGFHLEFENNGSQGDNWTFARAASDTANAVVQRANSPAGLPQVETWTHLIGTWDATTGAMALYVNGQLVGTGSDTTPVASTGPLDIGRGWSNATANNYTGGGIADVQVYQQAFDGDLASWLYRNSGFTPPAAPVYALAAPTALTSSDGTAAACGTDPANPATSTSATPALGATLADPGLHADFEMRDVTDPTLAPPLYFGGAGGATAPGAAVSLTAPTLVNGHEYAFSARSHDAAGTISATAPSCYLRVSVGGQTAVHGTGAVGTFMDNTIYPASAGPISWAGPVTTLTWQKDGNLVLYKKDGRPIWASNTAGNPGATLDLQNNGNLVIRPGMPLMNSTGMLIGVGLWSSATAGTNAYALVEQTDGNAVLDSPTGAAFGTNGNVETFANLAVDNCLDSSNGSVYTGACNGGGYQNWIIIPNSDGSWELQDSASGQCLDGNGTSVYASPCGSGNDYQHWFAMWTGTGWILTHKVSGQVLDSNTGGTPYFNTRNGGSSQQWH</sequence>
<protein>
    <submittedName>
        <fullName evidence="7">Ricin-type beta-trefoil lectin domain protein</fullName>
    </submittedName>
</protein>
<dbReference type="Gene3D" id="2.60.40.10">
    <property type="entry name" value="Immunoglobulins"/>
    <property type="match status" value="1"/>
</dbReference>
<feature type="chain" id="PRO_5047369144" evidence="4">
    <location>
        <begin position="17"/>
        <end position="2128"/>
    </location>
</feature>
<dbReference type="SMART" id="SM00089">
    <property type="entry name" value="PKD"/>
    <property type="match status" value="1"/>
</dbReference>
<dbReference type="InterPro" id="IPR000601">
    <property type="entry name" value="PKD_dom"/>
</dbReference>
<name>A0ABS5KG72_9ACTN</name>
<dbReference type="InterPro" id="IPR022409">
    <property type="entry name" value="PKD/Chitinase_dom"/>
</dbReference>
<evidence type="ECO:0000256" key="2">
    <source>
        <dbReference type="ARBA" id="ARBA00023157"/>
    </source>
</evidence>
<dbReference type="Pfam" id="PF00652">
    <property type="entry name" value="Ricin_B_lectin"/>
    <property type="match status" value="2"/>
</dbReference>
<dbReference type="Gene3D" id="2.60.120.260">
    <property type="entry name" value="Galactose-binding domain-like"/>
    <property type="match status" value="1"/>
</dbReference>
<dbReference type="PROSITE" id="PS50093">
    <property type="entry name" value="PKD"/>
    <property type="match status" value="1"/>
</dbReference>
<dbReference type="Pfam" id="PF18911">
    <property type="entry name" value="PKD_4"/>
    <property type="match status" value="1"/>
</dbReference>
<dbReference type="CDD" id="cd23415">
    <property type="entry name" value="beta-trefoil_Ricin_AH"/>
    <property type="match status" value="1"/>
</dbReference>
<gene>
    <name evidence="7" type="ORF">KGQ19_00045</name>
</gene>
<dbReference type="EMBL" id="JAAFYZ010000001">
    <property type="protein sequence ID" value="MBS2545247.1"/>
    <property type="molecule type" value="Genomic_DNA"/>
</dbReference>
<dbReference type="CDD" id="cd00146">
    <property type="entry name" value="PKD"/>
    <property type="match status" value="1"/>
</dbReference>
<proteinExistence type="predicted"/>
<dbReference type="RefSeq" id="WP_212006920.1">
    <property type="nucleotide sequence ID" value="NZ_JAAFYZ010000001.1"/>
</dbReference>
<dbReference type="InterPro" id="IPR006558">
    <property type="entry name" value="LamG-like"/>
</dbReference>
<dbReference type="InterPro" id="IPR035986">
    <property type="entry name" value="PKD_dom_sf"/>
</dbReference>
<dbReference type="SUPFAM" id="SSF50370">
    <property type="entry name" value="Ricin B-like lectins"/>
    <property type="match status" value="2"/>
</dbReference>
<reference evidence="7 8" key="1">
    <citation type="submission" date="2020-02" db="EMBL/GenBank/DDBJ databases">
        <title>Acidophilic actinobacteria isolated from forest soil.</title>
        <authorList>
            <person name="Golinska P."/>
        </authorList>
    </citation>
    <scope>NUCLEOTIDE SEQUENCE [LARGE SCALE GENOMIC DNA]</scope>
    <source>
        <strain evidence="7 8">NL8</strain>
    </source>
</reference>
<feature type="domain" description="PKD" evidence="5">
    <location>
        <begin position="1488"/>
        <end position="1543"/>
    </location>
</feature>
<feature type="compositionally biased region" description="Pro residues" evidence="3">
    <location>
        <begin position="37"/>
        <end position="50"/>
    </location>
</feature>
<dbReference type="InterPro" id="IPR035992">
    <property type="entry name" value="Ricin_B-like_lectins"/>
</dbReference>
<evidence type="ECO:0000259" key="5">
    <source>
        <dbReference type="PROSITE" id="PS50093"/>
    </source>
</evidence>
<evidence type="ECO:0000256" key="3">
    <source>
        <dbReference type="SAM" id="MobiDB-lite"/>
    </source>
</evidence>
<dbReference type="Proteomes" id="UP000730482">
    <property type="component" value="Unassembled WGS sequence"/>
</dbReference>
<feature type="signal peptide" evidence="4">
    <location>
        <begin position="1"/>
        <end position="16"/>
    </location>
</feature>
<dbReference type="PROSITE" id="PS50231">
    <property type="entry name" value="RICIN_B_LECTIN"/>
    <property type="match status" value="2"/>
</dbReference>
<dbReference type="Pfam" id="PF13385">
    <property type="entry name" value="Laminin_G_3"/>
    <property type="match status" value="1"/>
</dbReference>
<feature type="compositionally biased region" description="Low complexity" evidence="3">
    <location>
        <begin position="15"/>
        <end position="36"/>
    </location>
</feature>
<organism evidence="7 8">
    <name type="scientific">Catenulispora pinistramenti</name>
    <dbReference type="NCBI Taxonomy" id="2705254"/>
    <lineage>
        <taxon>Bacteria</taxon>
        <taxon>Bacillati</taxon>
        <taxon>Actinomycetota</taxon>
        <taxon>Actinomycetes</taxon>
        <taxon>Catenulisporales</taxon>
        <taxon>Catenulisporaceae</taxon>
        <taxon>Catenulispora</taxon>
    </lineage>
</organism>
<comment type="caution">
    <text evidence="7">The sequence shown here is derived from an EMBL/GenBank/DDBJ whole genome shotgun (WGS) entry which is preliminary data.</text>
</comment>
<evidence type="ECO:0000256" key="1">
    <source>
        <dbReference type="ARBA" id="ARBA00022729"/>
    </source>
</evidence>
<dbReference type="SMART" id="SM00458">
    <property type="entry name" value="RICIN"/>
    <property type="match status" value="2"/>
</dbReference>
<dbReference type="Gene3D" id="2.80.10.50">
    <property type="match status" value="2"/>
</dbReference>
<dbReference type="CDD" id="cd00161">
    <property type="entry name" value="beta-trefoil_Ricin-like"/>
    <property type="match status" value="1"/>
</dbReference>
<feature type="domain" description="Bulb-type lectin" evidence="6">
    <location>
        <begin position="1891"/>
        <end position="2011"/>
    </location>
</feature>
<keyword evidence="2" id="KW-1015">Disulfide bond</keyword>
<dbReference type="InterPro" id="IPR013320">
    <property type="entry name" value="ConA-like_dom_sf"/>
</dbReference>
<evidence type="ECO:0000313" key="7">
    <source>
        <dbReference type="EMBL" id="MBS2545247.1"/>
    </source>
</evidence>
<dbReference type="PROSITE" id="PS50927">
    <property type="entry name" value="BULB_LECTIN"/>
    <property type="match status" value="1"/>
</dbReference>
<dbReference type="Gene3D" id="2.60.120.200">
    <property type="match status" value="1"/>
</dbReference>
<feature type="region of interest" description="Disordered" evidence="3">
    <location>
        <begin position="15"/>
        <end position="115"/>
    </location>
</feature>
<dbReference type="Gene3D" id="2.90.10.10">
    <property type="entry name" value="Bulb-type lectin domain"/>
    <property type="match status" value="1"/>
</dbReference>
<dbReference type="InterPro" id="IPR000772">
    <property type="entry name" value="Ricin_B_lectin"/>
</dbReference>
<accession>A0ABS5KG72</accession>
<evidence type="ECO:0000259" key="6">
    <source>
        <dbReference type="PROSITE" id="PS50927"/>
    </source>
</evidence>
<dbReference type="InterPro" id="IPR013783">
    <property type="entry name" value="Ig-like_fold"/>
</dbReference>
<dbReference type="SUPFAM" id="SSF49299">
    <property type="entry name" value="PKD domain"/>
    <property type="match status" value="1"/>
</dbReference>
<dbReference type="InterPro" id="IPR036426">
    <property type="entry name" value="Bulb-type_lectin_dom_sf"/>
</dbReference>